<sequence>MSFSPAEILYIVLSFCVFWISAALFWFIWQAAQILKNVNGAVDEARDKIGKIESAITGIKNRFDAMTTPVGLLVDGLKKVVEYAIEKRASRRKDFEE</sequence>
<comment type="caution">
    <text evidence="2">The sequence shown here is derived from an EMBL/GenBank/DDBJ whole genome shotgun (WGS) entry which is preliminary data.</text>
</comment>
<keyword evidence="1" id="KW-1133">Transmembrane helix</keyword>
<dbReference type="EMBL" id="MGFE01000012">
    <property type="protein sequence ID" value="OGL98858.1"/>
    <property type="molecule type" value="Genomic_DNA"/>
</dbReference>
<reference evidence="2 3" key="1">
    <citation type="journal article" date="2016" name="Nat. Commun.">
        <title>Thousands of microbial genomes shed light on interconnected biogeochemical processes in an aquifer system.</title>
        <authorList>
            <person name="Anantharaman K."/>
            <person name="Brown C.T."/>
            <person name="Hug L.A."/>
            <person name="Sharon I."/>
            <person name="Castelle C.J."/>
            <person name="Probst A.J."/>
            <person name="Thomas B.C."/>
            <person name="Singh A."/>
            <person name="Wilkins M.J."/>
            <person name="Karaoz U."/>
            <person name="Brodie E.L."/>
            <person name="Williams K.H."/>
            <person name="Hubbard S.S."/>
            <person name="Banfield J.F."/>
        </authorList>
    </citation>
    <scope>NUCLEOTIDE SEQUENCE [LARGE SCALE GENOMIC DNA]</scope>
</reference>
<evidence type="ECO:0000313" key="2">
    <source>
        <dbReference type="EMBL" id="OGL98858.1"/>
    </source>
</evidence>
<organism evidence="2 3">
    <name type="scientific">Candidatus Uhrbacteria bacterium RIFOXYB2_FULL_57_15</name>
    <dbReference type="NCBI Taxonomy" id="1802422"/>
    <lineage>
        <taxon>Bacteria</taxon>
        <taxon>Candidatus Uhriibacteriota</taxon>
    </lineage>
</organism>
<evidence type="ECO:0000313" key="3">
    <source>
        <dbReference type="Proteomes" id="UP000176501"/>
    </source>
</evidence>
<evidence type="ECO:0008006" key="4">
    <source>
        <dbReference type="Google" id="ProtNLM"/>
    </source>
</evidence>
<dbReference type="AlphaFoldDB" id="A0A1F7W8Z5"/>
<dbReference type="Proteomes" id="UP000176501">
    <property type="component" value="Unassembled WGS sequence"/>
</dbReference>
<accession>A0A1F7W8Z5</accession>
<keyword evidence="1" id="KW-0472">Membrane</keyword>
<name>A0A1F7W8Z5_9BACT</name>
<gene>
    <name evidence="2" type="ORF">A2304_03860</name>
</gene>
<keyword evidence="1" id="KW-0812">Transmembrane</keyword>
<proteinExistence type="predicted"/>
<protein>
    <recommendedName>
        <fullName evidence="4">DUF948 domain-containing protein</fullName>
    </recommendedName>
</protein>
<evidence type="ECO:0000256" key="1">
    <source>
        <dbReference type="SAM" id="Phobius"/>
    </source>
</evidence>
<feature type="transmembrane region" description="Helical" evidence="1">
    <location>
        <begin position="7"/>
        <end position="29"/>
    </location>
</feature>